<gene>
    <name evidence="1" type="ORF">FIV42_11325</name>
</gene>
<dbReference type="Proteomes" id="UP000315995">
    <property type="component" value="Chromosome"/>
</dbReference>
<reference evidence="1 2" key="1">
    <citation type="submission" date="2019-06" db="EMBL/GenBank/DDBJ databases">
        <title>Persicimonas caeni gen. nov., sp. nov., a predatory bacterium isolated from solar saltern.</title>
        <authorList>
            <person name="Wang S."/>
        </authorList>
    </citation>
    <scope>NUCLEOTIDE SEQUENCE [LARGE SCALE GENOMIC DNA]</scope>
    <source>
        <strain evidence="1 2">YN101</strain>
    </source>
</reference>
<sequence length="160" mass="17211">MDASTIDQAGPKLAELVGSLLGCEVVAEPSTQNSGTRPHAVAIYVTEEGTLRAALVCDSAIVNYAGAALTMMPAGTAQENQKKGIVPEMMFENLHEILNICSQLFQENYTSSVKLHEMYDTSTKAPPQPIPMFLQKAPGRLSLTVDIEDYGSGEMMVIMS</sequence>
<dbReference type="AlphaFoldDB" id="A0A4Y6PST9"/>
<evidence type="ECO:0008006" key="3">
    <source>
        <dbReference type="Google" id="ProtNLM"/>
    </source>
</evidence>
<evidence type="ECO:0000313" key="1">
    <source>
        <dbReference type="EMBL" id="QDG51310.1"/>
    </source>
</evidence>
<dbReference type="RefSeq" id="WP_141197795.1">
    <property type="nucleotide sequence ID" value="NZ_CP041186.1"/>
</dbReference>
<evidence type="ECO:0000313" key="2">
    <source>
        <dbReference type="Proteomes" id="UP000315995"/>
    </source>
</evidence>
<keyword evidence="2" id="KW-1185">Reference proteome</keyword>
<accession>A0A5B8Y4F6</accession>
<accession>A0A4Y6PST9</accession>
<proteinExistence type="predicted"/>
<dbReference type="EMBL" id="CP041186">
    <property type="protein sequence ID" value="QDG51310.1"/>
    <property type="molecule type" value="Genomic_DNA"/>
</dbReference>
<protein>
    <recommendedName>
        <fullName evidence="3">Chemotaxis phosphatase CheX-like domain-containing protein</fullName>
    </recommendedName>
</protein>
<dbReference type="OrthoDB" id="5737533at2"/>
<organism evidence="1 2">
    <name type="scientific">Persicimonas caeni</name>
    <dbReference type="NCBI Taxonomy" id="2292766"/>
    <lineage>
        <taxon>Bacteria</taxon>
        <taxon>Deltaproteobacteria</taxon>
        <taxon>Bradymonadales</taxon>
        <taxon>Bradymonadaceae</taxon>
        <taxon>Persicimonas</taxon>
    </lineage>
</organism>
<name>A0A4Y6PST9_PERCE</name>